<protein>
    <submittedName>
        <fullName evidence="1">Uncharacterized protein</fullName>
    </submittedName>
</protein>
<dbReference type="RefSeq" id="WP_036267303.1">
    <property type="nucleotide sequence ID" value="NZ_NPKH01000041.1"/>
</dbReference>
<reference evidence="1 2" key="1">
    <citation type="submission" date="2017-08" db="EMBL/GenBank/DDBJ databases">
        <title>Mesorhizobium wenxinae sp. nov., a novel rhizobial species isolated from root nodules of chickpea (Cicer arietinum L.).</title>
        <authorList>
            <person name="Zhang J."/>
        </authorList>
    </citation>
    <scope>NUCLEOTIDE SEQUENCE [LARGE SCALE GENOMIC DNA]</scope>
    <source>
        <strain evidence="2">WYCCWR 10019</strain>
    </source>
</reference>
<evidence type="ECO:0000313" key="2">
    <source>
        <dbReference type="Proteomes" id="UP000215931"/>
    </source>
</evidence>
<proteinExistence type="predicted"/>
<dbReference type="EMBL" id="NPKH01000041">
    <property type="protein sequence ID" value="PAP91385.1"/>
    <property type="molecule type" value="Genomic_DNA"/>
</dbReference>
<keyword evidence="2" id="KW-1185">Reference proteome</keyword>
<sequence>MRKAVVSLGVLTVLAAGAIGGLLITSTAVLYHDEKDPTDGFICHYFTGVGTFTTPSYAVTGCPQFIRIGF</sequence>
<dbReference type="AlphaFoldDB" id="A0A271K8M0"/>
<name>A0A271K8M0_9HYPH</name>
<accession>A0A271K8M0</accession>
<comment type="caution">
    <text evidence="1">The sequence shown here is derived from an EMBL/GenBank/DDBJ whole genome shotgun (WGS) entry which is preliminary data.</text>
</comment>
<gene>
    <name evidence="1" type="ORF">CIT31_32435</name>
</gene>
<evidence type="ECO:0000313" key="1">
    <source>
        <dbReference type="EMBL" id="PAP91385.1"/>
    </source>
</evidence>
<organism evidence="1 2">
    <name type="scientific">Mesorhizobium wenxiniae</name>
    <dbReference type="NCBI Taxonomy" id="2014805"/>
    <lineage>
        <taxon>Bacteria</taxon>
        <taxon>Pseudomonadati</taxon>
        <taxon>Pseudomonadota</taxon>
        <taxon>Alphaproteobacteria</taxon>
        <taxon>Hyphomicrobiales</taxon>
        <taxon>Phyllobacteriaceae</taxon>
        <taxon>Mesorhizobium</taxon>
    </lineage>
</organism>
<dbReference type="Proteomes" id="UP000215931">
    <property type="component" value="Unassembled WGS sequence"/>
</dbReference>